<protein>
    <submittedName>
        <fullName evidence="1">Uncharacterized protein</fullName>
    </submittedName>
</protein>
<dbReference type="KEGG" id="maqu:Maq22A_c04130"/>
<proteinExistence type="predicted"/>
<gene>
    <name evidence="1" type="ORF">Maq22A_c04130</name>
</gene>
<dbReference type="RefSeq" id="WP_060845794.1">
    <property type="nucleotide sequence ID" value="NZ_AP014704.1"/>
</dbReference>
<organism evidence="1 2">
    <name type="scientific">Methylobacterium aquaticum</name>
    <dbReference type="NCBI Taxonomy" id="270351"/>
    <lineage>
        <taxon>Bacteria</taxon>
        <taxon>Pseudomonadati</taxon>
        <taxon>Pseudomonadota</taxon>
        <taxon>Alphaproteobacteria</taxon>
        <taxon>Hyphomicrobiales</taxon>
        <taxon>Methylobacteriaceae</taxon>
        <taxon>Methylobacterium</taxon>
    </lineage>
</organism>
<dbReference type="NCBIfam" id="NF047331">
    <property type="entry name" value="phage_HTJ"/>
    <property type="match status" value="1"/>
</dbReference>
<name>A0A0C6EW87_9HYPH</name>
<dbReference type="PATRIC" id="fig|270351.10.peg.803"/>
<accession>A0A0C6EW87</accession>
<dbReference type="EMBL" id="AP014704">
    <property type="protein sequence ID" value="BAQ44251.1"/>
    <property type="molecule type" value="Genomic_DNA"/>
</dbReference>
<dbReference type="STRING" id="270351.Maq22A_c04130"/>
<dbReference type="OrthoDB" id="8005077at2"/>
<evidence type="ECO:0000313" key="1">
    <source>
        <dbReference type="EMBL" id="BAQ44251.1"/>
    </source>
</evidence>
<dbReference type="AlphaFoldDB" id="A0A0C6EW87"/>
<reference evidence="2" key="2">
    <citation type="submission" date="2015-01" db="EMBL/GenBank/DDBJ databases">
        <title>Complete genome sequence of Methylobacterium aquaticum strain 22A.</title>
        <authorList>
            <person name="Tani A."/>
            <person name="Ogura Y."/>
            <person name="Hayashi T."/>
        </authorList>
    </citation>
    <scope>NUCLEOTIDE SEQUENCE [LARGE SCALE GENOMIC DNA]</scope>
    <source>
        <strain evidence="2">MA-22A</strain>
    </source>
</reference>
<sequence length="74" mass="8305">MATLAELQTMRDQLMAARGSPEQRIRFRNGDVEEDVWFRTDAELAAALRDVERRISLASAGRISTVVFHTSKGV</sequence>
<evidence type="ECO:0000313" key="2">
    <source>
        <dbReference type="Proteomes" id="UP000061432"/>
    </source>
</evidence>
<dbReference type="Proteomes" id="UP000061432">
    <property type="component" value="Chromosome"/>
</dbReference>
<reference evidence="1 2" key="1">
    <citation type="journal article" date="2015" name="Genome Announc.">
        <title>Complete Genome Sequence of Methylobacterium aquaticum Strain 22A, Isolated from Racomitrium japonicum Moss.</title>
        <authorList>
            <person name="Tani A."/>
            <person name="Ogura Y."/>
            <person name="Hayashi T."/>
            <person name="Kimbara K."/>
        </authorList>
    </citation>
    <scope>NUCLEOTIDE SEQUENCE [LARGE SCALE GENOMIC DNA]</scope>
    <source>
        <strain evidence="1 2">MA-22A</strain>
    </source>
</reference>